<evidence type="ECO:0000313" key="4">
    <source>
        <dbReference type="Proteomes" id="UP001597561"/>
    </source>
</evidence>
<feature type="compositionally biased region" description="Basic and acidic residues" evidence="1">
    <location>
        <begin position="236"/>
        <end position="251"/>
    </location>
</feature>
<feature type="transmembrane region" description="Helical" evidence="2">
    <location>
        <begin position="6"/>
        <end position="23"/>
    </location>
</feature>
<keyword evidence="2" id="KW-0472">Membrane</keyword>
<accession>A0ABW5ZLT0</accession>
<feature type="compositionally biased region" description="Acidic residues" evidence="1">
    <location>
        <begin position="185"/>
        <end position="213"/>
    </location>
</feature>
<comment type="caution">
    <text evidence="3">The sequence shown here is derived from an EMBL/GenBank/DDBJ whole genome shotgun (WGS) entry which is preliminary data.</text>
</comment>
<keyword evidence="2" id="KW-0812">Transmembrane</keyword>
<feature type="region of interest" description="Disordered" evidence="1">
    <location>
        <begin position="84"/>
        <end position="117"/>
    </location>
</feature>
<dbReference type="Proteomes" id="UP001597561">
    <property type="component" value="Unassembled WGS sequence"/>
</dbReference>
<evidence type="ECO:0000313" key="3">
    <source>
        <dbReference type="EMBL" id="MFD2912527.1"/>
    </source>
</evidence>
<evidence type="ECO:0000256" key="2">
    <source>
        <dbReference type="SAM" id="Phobius"/>
    </source>
</evidence>
<gene>
    <name evidence="3" type="ORF">ACFS5P_11635</name>
</gene>
<feature type="compositionally biased region" description="Acidic residues" evidence="1">
    <location>
        <begin position="269"/>
        <end position="281"/>
    </location>
</feature>
<proteinExistence type="predicted"/>
<keyword evidence="2" id="KW-1133">Transmembrane helix</keyword>
<evidence type="ECO:0000256" key="1">
    <source>
        <dbReference type="SAM" id="MobiDB-lite"/>
    </source>
</evidence>
<feature type="transmembrane region" description="Helical" evidence="2">
    <location>
        <begin position="53"/>
        <end position="71"/>
    </location>
</feature>
<protein>
    <submittedName>
        <fullName evidence="3">Phage holin family protein</fullName>
    </submittedName>
</protein>
<sequence length="468" mass="52952">MATYIFAIIGMLIVIPVLYFLPLGFSTRGTFLMVGIAFTAALLFILLQNVLDIWTALLAGIGLILISTIILQKKGESFVLEPVEPDDEDIEAENTKDTLHNDDMTGQSAQEEIDESSDTIIHTEQWMDETEEPMPDEEAEDTLSADELTEVSEQDINTEASDTPEVLESDDVEELLESRNHFMLSDEELEELQPPDEDIDDPEEESSEAEEVLDMDRSWLESAAVYDTDIAAPENVKVEKPEENSDLHDDIPEPEESEDETPLFSNLTLEDDSDEDQEDTEEKTTEENTALSDQQIDAVDFEELLLDEDLEEEEPSSDEEQKETEDSFTDEEPDPATVIASADVMDFSIPEDQFSSESIEDVTSAADEIELPESPQPAVVDEQIFNLITSEFESYHGSDIKTLEDEIRETLHLTDDLSQQFALYRILIEQMILQDQIPEVLALSNEVTDKFDHELIRSEMNELRRMLS</sequence>
<feature type="compositionally biased region" description="Acidic residues" evidence="1">
    <location>
        <begin position="252"/>
        <end position="261"/>
    </location>
</feature>
<name>A0ABW5ZLT0_9BACL</name>
<feature type="compositionally biased region" description="Basic and acidic residues" evidence="1">
    <location>
        <begin position="93"/>
        <end position="103"/>
    </location>
</feature>
<feature type="region of interest" description="Disordered" evidence="1">
    <location>
        <begin position="154"/>
        <end position="335"/>
    </location>
</feature>
<dbReference type="RefSeq" id="WP_204729008.1">
    <property type="nucleotide sequence ID" value="NZ_JAFBDK010000006.1"/>
</dbReference>
<keyword evidence="4" id="KW-1185">Reference proteome</keyword>
<feature type="compositionally biased region" description="Acidic residues" evidence="1">
    <location>
        <begin position="165"/>
        <end position="175"/>
    </location>
</feature>
<feature type="transmembrane region" description="Helical" evidence="2">
    <location>
        <begin position="30"/>
        <end position="47"/>
    </location>
</feature>
<organism evidence="3 4">
    <name type="scientific">Jeotgalibacillus terrae</name>
    <dbReference type="NCBI Taxonomy" id="587735"/>
    <lineage>
        <taxon>Bacteria</taxon>
        <taxon>Bacillati</taxon>
        <taxon>Bacillota</taxon>
        <taxon>Bacilli</taxon>
        <taxon>Bacillales</taxon>
        <taxon>Caryophanaceae</taxon>
        <taxon>Jeotgalibacillus</taxon>
    </lineage>
</organism>
<feature type="compositionally biased region" description="Acidic residues" evidence="1">
    <location>
        <begin position="299"/>
        <end position="334"/>
    </location>
</feature>
<dbReference type="EMBL" id="JBHUPG010000022">
    <property type="protein sequence ID" value="MFD2912527.1"/>
    <property type="molecule type" value="Genomic_DNA"/>
</dbReference>
<reference evidence="4" key="1">
    <citation type="journal article" date="2019" name="Int. J. Syst. Evol. Microbiol.">
        <title>The Global Catalogue of Microorganisms (GCM) 10K type strain sequencing project: providing services to taxonomists for standard genome sequencing and annotation.</title>
        <authorList>
            <consortium name="The Broad Institute Genomics Platform"/>
            <consortium name="The Broad Institute Genome Sequencing Center for Infectious Disease"/>
            <person name="Wu L."/>
            <person name="Ma J."/>
        </authorList>
    </citation>
    <scope>NUCLEOTIDE SEQUENCE [LARGE SCALE GENOMIC DNA]</scope>
    <source>
        <strain evidence="4">KCTC 13528</strain>
    </source>
</reference>